<dbReference type="GO" id="GO:0016020">
    <property type="term" value="C:membrane"/>
    <property type="evidence" value="ECO:0007669"/>
    <property type="project" value="InterPro"/>
</dbReference>
<evidence type="ECO:0000313" key="5">
    <source>
        <dbReference type="Proteomes" id="UP001172911"/>
    </source>
</evidence>
<keyword evidence="1 2" id="KW-0807">Transducer</keyword>
<dbReference type="Proteomes" id="UP001172911">
    <property type="component" value="Unassembled WGS sequence"/>
</dbReference>
<evidence type="ECO:0000313" key="4">
    <source>
        <dbReference type="EMBL" id="MDO7788198.1"/>
    </source>
</evidence>
<gene>
    <name evidence="4" type="ORF">P6N53_13285</name>
</gene>
<dbReference type="Pfam" id="PF00015">
    <property type="entry name" value="MCPsignal"/>
    <property type="match status" value="1"/>
</dbReference>
<dbReference type="PANTHER" id="PTHR32089:SF112">
    <property type="entry name" value="LYSOZYME-LIKE PROTEIN-RELATED"/>
    <property type="match status" value="1"/>
</dbReference>
<dbReference type="SMART" id="SM00283">
    <property type="entry name" value="MA"/>
    <property type="match status" value="1"/>
</dbReference>
<dbReference type="AlphaFoldDB" id="A0AAW7ZEP6"/>
<accession>A0AAW7ZEP6</accession>
<reference evidence="4" key="1">
    <citation type="journal article" date="2023" name="J. Hazard. Mater.">
        <title>Anaerobic biodegradation of pyrene and benzo[a]pyrene by a new sulfate-reducing Desulforamulus aquiferis strain DSA.</title>
        <authorList>
            <person name="Zhang Z."/>
            <person name="Sun J."/>
            <person name="Gong X."/>
            <person name="Wang C."/>
            <person name="Wang H."/>
        </authorList>
    </citation>
    <scope>NUCLEOTIDE SEQUENCE</scope>
    <source>
        <strain evidence="4">DSA</strain>
    </source>
</reference>
<evidence type="ECO:0000256" key="1">
    <source>
        <dbReference type="ARBA" id="ARBA00023224"/>
    </source>
</evidence>
<dbReference type="PANTHER" id="PTHR32089">
    <property type="entry name" value="METHYL-ACCEPTING CHEMOTAXIS PROTEIN MCPB"/>
    <property type="match status" value="1"/>
</dbReference>
<protein>
    <submittedName>
        <fullName evidence="4">Methyl-accepting chemotaxis protein</fullName>
    </submittedName>
</protein>
<reference evidence="4" key="2">
    <citation type="submission" date="2023-03" db="EMBL/GenBank/DDBJ databases">
        <authorList>
            <person name="Zhang Z."/>
        </authorList>
    </citation>
    <scope>NUCLEOTIDE SEQUENCE</scope>
    <source>
        <strain evidence="4">DSA</strain>
    </source>
</reference>
<dbReference type="SUPFAM" id="SSF58104">
    <property type="entry name" value="Methyl-accepting chemotaxis protein (MCP) signaling domain"/>
    <property type="match status" value="1"/>
</dbReference>
<keyword evidence="5" id="KW-1185">Reference proteome</keyword>
<organism evidence="4 5">
    <name type="scientific">Desulforamulus aquiferis</name>
    <dbReference type="NCBI Taxonomy" id="1397668"/>
    <lineage>
        <taxon>Bacteria</taxon>
        <taxon>Bacillati</taxon>
        <taxon>Bacillota</taxon>
        <taxon>Clostridia</taxon>
        <taxon>Eubacteriales</taxon>
        <taxon>Peptococcaceae</taxon>
        <taxon>Desulforamulus</taxon>
    </lineage>
</organism>
<comment type="caution">
    <text evidence="4">The sequence shown here is derived from an EMBL/GenBank/DDBJ whole genome shotgun (WGS) entry which is preliminary data.</text>
</comment>
<dbReference type="Gene3D" id="1.10.287.950">
    <property type="entry name" value="Methyl-accepting chemotaxis protein"/>
    <property type="match status" value="1"/>
</dbReference>
<evidence type="ECO:0000259" key="3">
    <source>
        <dbReference type="PROSITE" id="PS50111"/>
    </source>
</evidence>
<sequence>MNTTINYNEVDKKDSNREQSSDIYNTAIESEIITDAVKLAPYIKGLLGDDIGLYITNLDKNLYCNHGQLKLAVKAGDPIKEGGTAYLTIKRRQRTVAKVGAEVYGIPYIGICQPLKDTETGKIVGTMITVTPIERQEKLNQVAEVIEGRVNSLSLATDNLSATSEELAAATEHLNSHSHSISEEIKKTDIIVSLINEIAEETHILGLNAAIEAARVGQLGGGFNVVAVEIRKLSHETQRSAKEILQTLQSVQKNTMDLTNSIEQILASTQQQAASAEEINAVASELSSVAQELKKQASDLLR</sequence>
<name>A0AAW7ZEP6_9FIRM</name>
<evidence type="ECO:0000256" key="2">
    <source>
        <dbReference type="PROSITE-ProRule" id="PRU00284"/>
    </source>
</evidence>
<dbReference type="PROSITE" id="PS50111">
    <property type="entry name" value="CHEMOTAXIS_TRANSDUC_2"/>
    <property type="match status" value="1"/>
</dbReference>
<dbReference type="InterPro" id="IPR004089">
    <property type="entry name" value="MCPsignal_dom"/>
</dbReference>
<dbReference type="RefSeq" id="WP_304543906.1">
    <property type="nucleotide sequence ID" value="NZ_JARPTC010000019.1"/>
</dbReference>
<proteinExistence type="predicted"/>
<dbReference type="EMBL" id="JARPTC010000019">
    <property type="protein sequence ID" value="MDO7788198.1"/>
    <property type="molecule type" value="Genomic_DNA"/>
</dbReference>
<feature type="domain" description="Methyl-accepting transducer" evidence="3">
    <location>
        <begin position="179"/>
        <end position="302"/>
    </location>
</feature>
<dbReference type="GO" id="GO:0007165">
    <property type="term" value="P:signal transduction"/>
    <property type="evidence" value="ECO:0007669"/>
    <property type="project" value="UniProtKB-KW"/>
</dbReference>